<proteinExistence type="predicted"/>
<name>A0A8C6M335_NOTFU</name>
<keyword evidence="1" id="KW-0732">Signal</keyword>
<reference evidence="2" key="2">
    <citation type="submission" date="2025-08" db="UniProtKB">
        <authorList>
            <consortium name="Ensembl"/>
        </authorList>
    </citation>
    <scope>IDENTIFICATION</scope>
</reference>
<dbReference type="Proteomes" id="UP000694548">
    <property type="component" value="Chromosome sgr12"/>
</dbReference>
<dbReference type="AlphaFoldDB" id="A0A8C6M335"/>
<dbReference type="Ensembl" id="ENSNFUT00015029452.1">
    <property type="protein sequence ID" value="ENSNFUP00015028184.1"/>
    <property type="gene ID" value="ENSNFUG00015013631.1"/>
</dbReference>
<evidence type="ECO:0000313" key="2">
    <source>
        <dbReference type="Ensembl" id="ENSNFUP00015028184.1"/>
    </source>
</evidence>
<evidence type="ECO:0000256" key="1">
    <source>
        <dbReference type="SAM" id="SignalP"/>
    </source>
</evidence>
<protein>
    <submittedName>
        <fullName evidence="2">Uncharacterized protein</fullName>
    </submittedName>
</protein>
<feature type="signal peptide" evidence="1">
    <location>
        <begin position="1"/>
        <end position="21"/>
    </location>
</feature>
<feature type="chain" id="PRO_5034919704" evidence="1">
    <location>
        <begin position="22"/>
        <end position="74"/>
    </location>
</feature>
<reference evidence="2" key="1">
    <citation type="submission" date="2014-08" db="EMBL/GenBank/DDBJ databases">
        <authorList>
            <person name="Senf B."/>
            <person name="Petzold A."/>
            <person name="Downie B.R."/>
            <person name="Koch P."/>
            <person name="Platzer M."/>
        </authorList>
    </citation>
    <scope>NUCLEOTIDE SEQUENCE [LARGE SCALE GENOMIC DNA]</scope>
    <source>
        <strain evidence="2">GRZ</strain>
    </source>
</reference>
<reference evidence="2" key="3">
    <citation type="submission" date="2025-09" db="UniProtKB">
        <authorList>
            <consortium name="Ensembl"/>
        </authorList>
    </citation>
    <scope>IDENTIFICATION</scope>
</reference>
<evidence type="ECO:0000313" key="3">
    <source>
        <dbReference type="Proteomes" id="UP000694548"/>
    </source>
</evidence>
<keyword evidence="3" id="KW-1185">Reference proteome</keyword>
<accession>A0A8C6M335</accession>
<sequence length="74" mass="8352">LKTLFFTVIILTSCCLNNNYSMRKVVNFDIYVSGCLTLLANTEQRKFKIAWGSMGWGQTSACCTNDVTTEYLLP</sequence>
<organism evidence="2 3">
    <name type="scientific">Nothobranchius furzeri</name>
    <name type="common">Turquoise killifish</name>
    <dbReference type="NCBI Taxonomy" id="105023"/>
    <lineage>
        <taxon>Eukaryota</taxon>
        <taxon>Metazoa</taxon>
        <taxon>Chordata</taxon>
        <taxon>Craniata</taxon>
        <taxon>Vertebrata</taxon>
        <taxon>Euteleostomi</taxon>
        <taxon>Actinopterygii</taxon>
        <taxon>Neopterygii</taxon>
        <taxon>Teleostei</taxon>
        <taxon>Neoteleostei</taxon>
        <taxon>Acanthomorphata</taxon>
        <taxon>Ovalentaria</taxon>
        <taxon>Atherinomorphae</taxon>
        <taxon>Cyprinodontiformes</taxon>
        <taxon>Nothobranchiidae</taxon>
        <taxon>Nothobranchius</taxon>
    </lineage>
</organism>